<dbReference type="PATRIC" id="fig|1423815.3.peg.1923"/>
<dbReference type="AlphaFoldDB" id="A0A0R1SES9"/>
<dbReference type="CDD" id="cd16914">
    <property type="entry name" value="EcfT"/>
    <property type="match status" value="1"/>
</dbReference>
<organism evidence="6 7">
    <name type="scientific">Companilactobacillus versmoldensis DSM 14857 = KCTC 3814</name>
    <dbReference type="NCBI Taxonomy" id="1423815"/>
    <lineage>
        <taxon>Bacteria</taxon>
        <taxon>Bacillati</taxon>
        <taxon>Bacillota</taxon>
        <taxon>Bacilli</taxon>
        <taxon>Lactobacillales</taxon>
        <taxon>Lactobacillaceae</taxon>
        <taxon>Companilactobacillus</taxon>
    </lineage>
</organism>
<sequence>MNPSLKLGLVLIASFEIAFMQSIVANITIAALGLLYLLSKRVSLKKLLWLLLVPIIPVIGTWLSFYAHGTGDVFHSAWLLSTRIYAYIYLGGILTLTVSVEDLLGSLEQNCHIPTKFVYGTLGAFNFVPRVNQTVKQMKIAALMRGEVLHVWSPEIFFKSILVSLRWSDNLAQAMQSHGFSEYTKRSHYQTYSIPKWNWALAVILLICLQILAFGHFI</sequence>
<feature type="transmembrane region" description="Helical" evidence="5">
    <location>
        <begin position="197"/>
        <end position="217"/>
    </location>
</feature>
<comment type="subcellular location">
    <subcellularLocation>
        <location evidence="1">Membrane</location>
        <topology evidence="1">Multi-pass membrane protein</topology>
    </subcellularLocation>
</comment>
<keyword evidence="7" id="KW-1185">Reference proteome</keyword>
<feature type="transmembrane region" description="Helical" evidence="5">
    <location>
        <begin position="47"/>
        <end position="66"/>
    </location>
</feature>
<dbReference type="InterPro" id="IPR003339">
    <property type="entry name" value="ABC/ECF_trnsptr_transmembrane"/>
</dbReference>
<dbReference type="STRING" id="1423815.FC27_GL001880"/>
<keyword evidence="3 5" id="KW-1133">Transmembrane helix</keyword>
<evidence type="ECO:0000256" key="4">
    <source>
        <dbReference type="ARBA" id="ARBA00023136"/>
    </source>
</evidence>
<comment type="caution">
    <text evidence="6">The sequence shown here is derived from an EMBL/GenBank/DDBJ whole genome shotgun (WGS) entry which is preliminary data.</text>
</comment>
<dbReference type="RefSeq" id="WP_010625343.1">
    <property type="nucleotide sequence ID" value="NZ_AZFA01000005.1"/>
</dbReference>
<dbReference type="GO" id="GO:0005886">
    <property type="term" value="C:plasma membrane"/>
    <property type="evidence" value="ECO:0007669"/>
    <property type="project" value="UniProtKB-ARBA"/>
</dbReference>
<feature type="transmembrane region" description="Helical" evidence="5">
    <location>
        <begin position="12"/>
        <end position="38"/>
    </location>
</feature>
<gene>
    <name evidence="6" type="ORF">FC27_GL001880</name>
</gene>
<keyword evidence="4 5" id="KW-0472">Membrane</keyword>
<protein>
    <submittedName>
        <fullName evidence="6">ABC transporter</fullName>
    </submittedName>
</protein>
<evidence type="ECO:0000256" key="5">
    <source>
        <dbReference type="SAM" id="Phobius"/>
    </source>
</evidence>
<reference evidence="6 7" key="1">
    <citation type="journal article" date="2015" name="Genome Announc.">
        <title>Expanding the biotechnology potential of lactobacilli through comparative genomics of 213 strains and associated genera.</title>
        <authorList>
            <person name="Sun Z."/>
            <person name="Harris H.M."/>
            <person name="McCann A."/>
            <person name="Guo C."/>
            <person name="Argimon S."/>
            <person name="Zhang W."/>
            <person name="Yang X."/>
            <person name="Jeffery I.B."/>
            <person name="Cooney J.C."/>
            <person name="Kagawa T.F."/>
            <person name="Liu W."/>
            <person name="Song Y."/>
            <person name="Salvetti E."/>
            <person name="Wrobel A."/>
            <person name="Rasinkangas P."/>
            <person name="Parkhill J."/>
            <person name="Rea M.C."/>
            <person name="O'Sullivan O."/>
            <person name="Ritari J."/>
            <person name="Douillard F.P."/>
            <person name="Paul Ross R."/>
            <person name="Yang R."/>
            <person name="Briner A.E."/>
            <person name="Felis G.E."/>
            <person name="de Vos W.M."/>
            <person name="Barrangou R."/>
            <person name="Klaenhammer T.R."/>
            <person name="Caufield P.W."/>
            <person name="Cui Y."/>
            <person name="Zhang H."/>
            <person name="O'Toole P.W."/>
        </authorList>
    </citation>
    <scope>NUCLEOTIDE SEQUENCE [LARGE SCALE GENOMIC DNA]</scope>
    <source>
        <strain evidence="6 7">DSM 14857</strain>
    </source>
</reference>
<dbReference type="OrthoDB" id="92887at2"/>
<dbReference type="EMBL" id="AZFA01000005">
    <property type="protein sequence ID" value="KRL67564.1"/>
    <property type="molecule type" value="Genomic_DNA"/>
</dbReference>
<evidence type="ECO:0000256" key="2">
    <source>
        <dbReference type="ARBA" id="ARBA00022692"/>
    </source>
</evidence>
<dbReference type="Pfam" id="PF02361">
    <property type="entry name" value="CbiQ"/>
    <property type="match status" value="1"/>
</dbReference>
<keyword evidence="2 5" id="KW-0812">Transmembrane</keyword>
<evidence type="ECO:0000313" key="6">
    <source>
        <dbReference type="EMBL" id="KRL67564.1"/>
    </source>
</evidence>
<dbReference type="eggNOG" id="COG0619">
    <property type="taxonomic scope" value="Bacteria"/>
</dbReference>
<name>A0A0R1SES9_9LACO</name>
<accession>A0A0R1SES9</accession>
<evidence type="ECO:0000256" key="3">
    <source>
        <dbReference type="ARBA" id="ARBA00022989"/>
    </source>
</evidence>
<proteinExistence type="predicted"/>
<evidence type="ECO:0000256" key="1">
    <source>
        <dbReference type="ARBA" id="ARBA00004141"/>
    </source>
</evidence>
<evidence type="ECO:0000313" key="7">
    <source>
        <dbReference type="Proteomes" id="UP000051647"/>
    </source>
</evidence>
<feature type="transmembrane region" description="Helical" evidence="5">
    <location>
        <begin position="86"/>
        <end position="104"/>
    </location>
</feature>
<dbReference type="Proteomes" id="UP000051647">
    <property type="component" value="Unassembled WGS sequence"/>
</dbReference>